<evidence type="ECO:0000256" key="2">
    <source>
        <dbReference type="SAM" id="MobiDB-lite"/>
    </source>
</evidence>
<feature type="region of interest" description="Disordered" evidence="2">
    <location>
        <begin position="724"/>
        <end position="757"/>
    </location>
</feature>
<feature type="region of interest" description="Disordered" evidence="2">
    <location>
        <begin position="665"/>
        <end position="702"/>
    </location>
</feature>
<keyword evidence="4" id="KW-1185">Reference proteome</keyword>
<protein>
    <submittedName>
        <fullName evidence="5">Uncharacterized protein LOC136072053</fullName>
    </submittedName>
</protein>
<gene>
    <name evidence="5" type="primary">LOC136072053</name>
</gene>
<sequence length="1725" mass="194028">MFGDILLYVLLNINFQLFSGHYTSNYDLNYAAGGGIFIPVGFNSFPVLNSFNQRRNDIPEKRSDVLPESLDDIKSSQEYLAGVNCILSTKSDDNQIILKISECEEQLPLSYFIKKFYNGINIDQISLGFIQSEKLIFKSLIINENVVDFTAESNGELYSHTQTMINLKDVSLKKLQLPKALNSEFSLNNLIFELEGTINDLKTSFSSFTDNNFVKIDMKSSSVSLDSVLSIWYLNLDNLVTNNVGFSLSKFKDVNIAEPKITGVYNTNGDFQLLLKFSTNNDGLFTNGATAYFVINKPADSPVGGALFMEYKESVQIINQMKEFIDYQYSEPDYAANIVKPWVLTASVNIFNLIKIPEFLELFNDLISNNIDPGINVYFQADIKKSLSTCDPTTQEDQNIPDSILLQMSFSTSHIRTKFPLTFSADLPAMMKCVSKDTAIELPKLLFPEGFRPPLDIKEIDINPDENSFKLSVTYSKSVNLFGPLSISNIELNVSKEAADKPWQFAASAEVNFGPDINGSVEITFDSEKTFKVVIKVAFIDVASVASAFGANPFAGNEFIKDYLNVGIKDLQVEISATLNKKGSTEITISGIPLINSLPTVTLAGYIWTPDDPASSTTTGIAVGFVVNKERLDAVFKKLTGIDMTATWLKDASIILLVSNAHKNYCTNPKNKDRPECQEKSEEENGEKGEESKNGNKKDSTSNLTRRLLDKRFLKFSKEKYSKVTNHHANHLKPSRYKRDKDSEKEQKNATDSQVTKKKTHFDAISELKDIEIKKGLYIRATLELTNDCSKDAVCEFLTEKIGIGAKIVLEGEFTTGYVKITASLEVTIPLSENVDLKKVSLIVEIGRENKIEIRCEFHVKDPKLTIAGFIGIDLCGKLNIGGSVTGMIEKVFNIEWLAIGNLLLKIGLDLKTALPTIEIGAAIYIGYAPAEGKAEDRFKFEGYLGVDPTDPSNNYFYARSFGKDLTVENVLKQLGINMALPQVIRESGFYGELLFSLNLGLNEKEIKEFGISIPPGFQFKGSLNFLSYKIKCEIKFNWKTGTFYLDADFDPINDWGNGLVKVYRSTENRELGPKLKLNLDSNAKTFELYIEGFIGILGMESYLKIEITAEKFTFVITGNIWGVLRAQINVEAQYNENQLSSFAFKGCLQFDLQQISEAIKKALDNAKQKAEAAFSSARDAVTASKAAVTKAFDKVRGWKQDIENYKNRLRARSEELERQKADLGQSCTEECGQVCIPFFGWTPDCYQIWGVSYGCLSWDNCKWKVPNLLCIAGCEIRKGFNKFVAWAEQLGIKILLGLSEIGTALLDATSFIEKIAQGVLDAANKVLEFAEKATKAILDLPMKIIDAASSYITIHEFCVYGKIDPKEHACLGIKFDVTLLAMRKQFEGTICLNLNIYDSLGSTAAKQRVPEIEDLDSKTASINAEVGDLSGEAKKVDSESSRVENEVSSKTTSPIEKRTTVLTKEQLYYHKLAYDPLPHVHLRSQETMNFLKNVEPWKDHSFEELGAKRQETTKPLIFATNSKHEKILKEESPNACQQQQNVISRYQTMADGFYSTLKHINNARDAYFNQKKSYLNHIRSMDDMIRKNSFHNMTLEERQDILYWRDDAEKYINGYVEKAESVFQNQKRRSIISFRQQFNDKVEKERGFKLPQYIKYLHSLAEEASRRSVIAQNSLNNDSWNHLQKMFLILATDDRVISQDFAKTVDSVNRVLSTMKRSNVPCAA</sequence>
<feature type="compositionally biased region" description="Basic and acidic residues" evidence="2">
    <location>
        <begin position="737"/>
        <end position="749"/>
    </location>
</feature>
<evidence type="ECO:0000256" key="1">
    <source>
        <dbReference type="SAM" id="Coils"/>
    </source>
</evidence>
<feature type="signal peptide" evidence="3">
    <location>
        <begin position="1"/>
        <end position="20"/>
    </location>
</feature>
<feature type="compositionally biased region" description="Basic residues" evidence="2">
    <location>
        <begin position="725"/>
        <end position="736"/>
    </location>
</feature>
<reference evidence="5" key="1">
    <citation type="submission" date="2025-08" db="UniProtKB">
        <authorList>
            <consortium name="RefSeq"/>
        </authorList>
    </citation>
    <scope>IDENTIFICATION</scope>
</reference>
<name>A0ABM4DNL7_HYDVU</name>
<evidence type="ECO:0000313" key="4">
    <source>
        <dbReference type="Proteomes" id="UP001652625"/>
    </source>
</evidence>
<organism evidence="4 5">
    <name type="scientific">Hydra vulgaris</name>
    <name type="common">Hydra</name>
    <name type="synonym">Hydra attenuata</name>
    <dbReference type="NCBI Taxonomy" id="6087"/>
    <lineage>
        <taxon>Eukaryota</taxon>
        <taxon>Metazoa</taxon>
        <taxon>Cnidaria</taxon>
        <taxon>Hydrozoa</taxon>
        <taxon>Hydroidolina</taxon>
        <taxon>Anthoathecata</taxon>
        <taxon>Aplanulata</taxon>
        <taxon>Hydridae</taxon>
        <taxon>Hydra</taxon>
    </lineage>
</organism>
<dbReference type="Proteomes" id="UP001652625">
    <property type="component" value="Chromosome 15"/>
</dbReference>
<proteinExistence type="predicted"/>
<dbReference type="GeneID" id="136072053"/>
<feature type="compositionally biased region" description="Basic and acidic residues" evidence="2">
    <location>
        <begin position="1432"/>
        <end position="1448"/>
    </location>
</feature>
<accession>A0ABM4DNL7</accession>
<keyword evidence="3" id="KW-0732">Signal</keyword>
<keyword evidence="1" id="KW-0175">Coiled coil</keyword>
<feature type="chain" id="PRO_5045631707" evidence="3">
    <location>
        <begin position="21"/>
        <end position="1725"/>
    </location>
</feature>
<evidence type="ECO:0000313" key="5">
    <source>
        <dbReference type="RefSeq" id="XP_065676181.1"/>
    </source>
</evidence>
<feature type="compositionally biased region" description="Basic and acidic residues" evidence="2">
    <location>
        <begin position="670"/>
        <end position="680"/>
    </location>
</feature>
<dbReference type="RefSeq" id="XP_065676181.1">
    <property type="nucleotide sequence ID" value="XM_065820109.1"/>
</dbReference>
<feature type="region of interest" description="Disordered" evidence="2">
    <location>
        <begin position="1432"/>
        <end position="1455"/>
    </location>
</feature>
<feature type="coiled-coil region" evidence="1">
    <location>
        <begin position="1153"/>
        <end position="1227"/>
    </location>
</feature>
<evidence type="ECO:0000256" key="3">
    <source>
        <dbReference type="SAM" id="SignalP"/>
    </source>
</evidence>
<feature type="compositionally biased region" description="Basic and acidic residues" evidence="2">
    <location>
        <begin position="686"/>
        <end position="700"/>
    </location>
</feature>